<name>A0A9P6N3B4_9FUNG</name>
<accession>A0A9P6N3B4</accession>
<dbReference type="Proteomes" id="UP000703661">
    <property type="component" value="Unassembled WGS sequence"/>
</dbReference>
<gene>
    <name evidence="2" type="ORF">BGZ80_008589</name>
</gene>
<proteinExistence type="predicted"/>
<dbReference type="AlphaFoldDB" id="A0A9P6N3B4"/>
<feature type="compositionally biased region" description="Acidic residues" evidence="1">
    <location>
        <begin position="126"/>
        <end position="136"/>
    </location>
</feature>
<dbReference type="EMBL" id="JAAAID010000047">
    <property type="protein sequence ID" value="KAG0023675.1"/>
    <property type="molecule type" value="Genomic_DNA"/>
</dbReference>
<comment type="caution">
    <text evidence="2">The sequence shown here is derived from an EMBL/GenBank/DDBJ whole genome shotgun (WGS) entry which is preliminary data.</text>
</comment>
<organism evidence="2 3">
    <name type="scientific">Entomortierella chlamydospora</name>
    <dbReference type="NCBI Taxonomy" id="101097"/>
    <lineage>
        <taxon>Eukaryota</taxon>
        <taxon>Fungi</taxon>
        <taxon>Fungi incertae sedis</taxon>
        <taxon>Mucoromycota</taxon>
        <taxon>Mortierellomycotina</taxon>
        <taxon>Mortierellomycetes</taxon>
        <taxon>Mortierellales</taxon>
        <taxon>Mortierellaceae</taxon>
        <taxon>Entomortierella</taxon>
    </lineage>
</organism>
<protein>
    <submittedName>
        <fullName evidence="2">Uncharacterized protein</fullName>
    </submittedName>
</protein>
<evidence type="ECO:0000313" key="3">
    <source>
        <dbReference type="Proteomes" id="UP000703661"/>
    </source>
</evidence>
<feature type="region of interest" description="Disordered" evidence="1">
    <location>
        <begin position="120"/>
        <end position="139"/>
    </location>
</feature>
<reference evidence="2" key="1">
    <citation type="journal article" date="2020" name="Fungal Divers.">
        <title>Resolving the Mortierellaceae phylogeny through synthesis of multi-gene phylogenetics and phylogenomics.</title>
        <authorList>
            <person name="Vandepol N."/>
            <person name="Liber J."/>
            <person name="Desiro A."/>
            <person name="Na H."/>
            <person name="Kennedy M."/>
            <person name="Barry K."/>
            <person name="Grigoriev I.V."/>
            <person name="Miller A.N."/>
            <person name="O'Donnell K."/>
            <person name="Stajich J.E."/>
            <person name="Bonito G."/>
        </authorList>
    </citation>
    <scope>NUCLEOTIDE SEQUENCE</scope>
    <source>
        <strain evidence="2">NRRL 2769</strain>
    </source>
</reference>
<evidence type="ECO:0000256" key="1">
    <source>
        <dbReference type="SAM" id="MobiDB-lite"/>
    </source>
</evidence>
<sequence>MNNFTNWVTDRANYERLTRKGQKASEMHKAIATYINSMNPGFLEHEKWDESLAKGRLTYSRKKYMAALAVWKKTGSGDKPGFKLLQQMQVHVPEFERYRQVYGNSLAQNPADPYETLVIGPQPQDSESESELEGEGTDFSLADSEDITATVARRTSPLTLAKRCRGDVGTTTVLSEHEEQLVSARNERIWLNDEKVGLRAQIMGFKAEKESSLLLQREVLDAQKQVFAEQKAILKGREDLIKEKEEFAKAKMQFEMEVARFGKPREGFTRGTEKHTLESRLDIPVVVA</sequence>
<evidence type="ECO:0000313" key="2">
    <source>
        <dbReference type="EMBL" id="KAG0023675.1"/>
    </source>
</evidence>
<keyword evidence="3" id="KW-1185">Reference proteome</keyword>